<dbReference type="Pfam" id="PF07647">
    <property type="entry name" value="SAM_2"/>
    <property type="match status" value="1"/>
</dbReference>
<keyword evidence="3" id="KW-0963">Cytoplasm</keyword>
<comment type="subcellular location">
    <subcellularLocation>
        <location evidence="1">Cytoplasm</location>
        <location evidence="1">Cytoskeleton</location>
    </subcellularLocation>
    <subcellularLocation>
        <location evidence="11">Synapse</location>
    </subcellularLocation>
</comment>
<dbReference type="GO" id="GO:0030425">
    <property type="term" value="C:dendrite"/>
    <property type="evidence" value="ECO:0007669"/>
    <property type="project" value="TreeGrafter"/>
</dbReference>
<dbReference type="InterPro" id="IPR036034">
    <property type="entry name" value="PDZ_sf"/>
</dbReference>
<evidence type="ECO:0000256" key="7">
    <source>
        <dbReference type="ARBA" id="ARBA00023018"/>
    </source>
</evidence>
<feature type="domain" description="SAM" evidence="13">
    <location>
        <begin position="1060"/>
        <end position="1100"/>
    </location>
</feature>
<feature type="domain" description="PDZ" evidence="14">
    <location>
        <begin position="575"/>
        <end position="669"/>
    </location>
</feature>
<feature type="compositionally biased region" description="Basic and acidic residues" evidence="12">
    <location>
        <begin position="910"/>
        <end position="926"/>
    </location>
</feature>
<keyword evidence="5" id="KW-0221">Differentiation</keyword>
<feature type="region of interest" description="Disordered" evidence="12">
    <location>
        <begin position="189"/>
        <end position="211"/>
    </location>
</feature>
<comment type="caution">
    <text evidence="15">The sequence shown here is derived from an EMBL/GenBank/DDBJ whole genome shotgun (WGS) entry which is preliminary data.</text>
</comment>
<feature type="non-terminal residue" evidence="15">
    <location>
        <position position="1100"/>
    </location>
</feature>
<dbReference type="Gene3D" id="2.30.42.10">
    <property type="match status" value="1"/>
</dbReference>
<dbReference type="Pfam" id="PF17817">
    <property type="entry name" value="PDZ_5"/>
    <property type="match status" value="1"/>
</dbReference>
<feature type="compositionally biased region" description="Basic and acidic residues" evidence="12">
    <location>
        <begin position="275"/>
        <end position="298"/>
    </location>
</feature>
<evidence type="ECO:0000313" key="15">
    <source>
        <dbReference type="EMBL" id="KAF1410512.1"/>
    </source>
</evidence>
<dbReference type="GO" id="GO:0005737">
    <property type="term" value="C:cytoplasm"/>
    <property type="evidence" value="ECO:0007669"/>
    <property type="project" value="TreeGrafter"/>
</dbReference>
<name>A0A8J4I7Z5_SPHME</name>
<evidence type="ECO:0000259" key="14">
    <source>
        <dbReference type="PROSITE" id="PS50106"/>
    </source>
</evidence>
<keyword evidence="10" id="KW-0206">Cytoskeleton</keyword>
<keyword evidence="7" id="KW-0770">Synapse</keyword>
<feature type="region of interest" description="Disordered" evidence="12">
    <location>
        <begin position="86"/>
        <end position="106"/>
    </location>
</feature>
<dbReference type="InterPro" id="IPR013761">
    <property type="entry name" value="SAM/pointed_sf"/>
</dbReference>
<evidence type="ECO:0000256" key="1">
    <source>
        <dbReference type="ARBA" id="ARBA00004245"/>
    </source>
</evidence>
<dbReference type="Gene3D" id="1.10.150.50">
    <property type="entry name" value="Transcription Factor, Ets-1"/>
    <property type="match status" value="1"/>
</dbReference>
<evidence type="ECO:0000256" key="3">
    <source>
        <dbReference type="ARBA" id="ARBA00022490"/>
    </source>
</evidence>
<evidence type="ECO:0000259" key="13">
    <source>
        <dbReference type="PROSITE" id="PS50105"/>
    </source>
</evidence>
<dbReference type="SMART" id="SM00228">
    <property type="entry name" value="PDZ"/>
    <property type="match status" value="1"/>
</dbReference>
<feature type="compositionally biased region" description="Basic and acidic residues" evidence="12">
    <location>
        <begin position="425"/>
        <end position="436"/>
    </location>
</feature>
<feature type="region of interest" description="Disordered" evidence="12">
    <location>
        <begin position="899"/>
        <end position="926"/>
    </location>
</feature>
<feature type="non-terminal residue" evidence="15">
    <location>
        <position position="1"/>
    </location>
</feature>
<protein>
    <submittedName>
        <fullName evidence="15">Neurabin-1</fullName>
    </submittedName>
</protein>
<evidence type="ECO:0000256" key="4">
    <source>
        <dbReference type="ARBA" id="ARBA00022553"/>
    </source>
</evidence>
<dbReference type="PROSITE" id="PS50106">
    <property type="entry name" value="PDZ"/>
    <property type="match status" value="1"/>
</dbReference>
<keyword evidence="8" id="KW-0175">Coiled coil</keyword>
<evidence type="ECO:0000256" key="5">
    <source>
        <dbReference type="ARBA" id="ARBA00022782"/>
    </source>
</evidence>
<dbReference type="Pfam" id="PF00595">
    <property type="entry name" value="PDZ"/>
    <property type="match status" value="1"/>
</dbReference>
<feature type="region of interest" description="Disordered" evidence="12">
    <location>
        <begin position="266"/>
        <end position="309"/>
    </location>
</feature>
<dbReference type="PANTHER" id="PTHR16154:SF26">
    <property type="entry name" value="PROTEIN PHOSPHATASE 1 REGULATORY SUBUNIT 9 LIKE"/>
    <property type="match status" value="1"/>
</dbReference>
<keyword evidence="6" id="KW-0524">Neurogenesis</keyword>
<keyword evidence="2" id="KW-0217">Developmental protein</keyword>
<feature type="region of interest" description="Disordered" evidence="12">
    <location>
        <begin position="40"/>
        <end position="69"/>
    </location>
</feature>
<organism evidence="15 16">
    <name type="scientific">Spheniscus mendiculus</name>
    <name type="common">Galapagos penguin</name>
    <dbReference type="NCBI Taxonomy" id="156760"/>
    <lineage>
        <taxon>Eukaryota</taxon>
        <taxon>Metazoa</taxon>
        <taxon>Chordata</taxon>
        <taxon>Craniata</taxon>
        <taxon>Vertebrata</taxon>
        <taxon>Euteleostomi</taxon>
        <taxon>Archelosauria</taxon>
        <taxon>Archosauria</taxon>
        <taxon>Dinosauria</taxon>
        <taxon>Saurischia</taxon>
        <taxon>Theropoda</taxon>
        <taxon>Coelurosauria</taxon>
        <taxon>Aves</taxon>
        <taxon>Neognathae</taxon>
        <taxon>Neoaves</taxon>
        <taxon>Aequornithes</taxon>
        <taxon>Sphenisciformes</taxon>
        <taxon>Spheniscidae</taxon>
        <taxon>Spheniscus</taxon>
    </lineage>
</organism>
<gene>
    <name evidence="15" type="primary">PPP1R9A_0</name>
    <name evidence="15" type="ORF">FQV24_0002177</name>
</gene>
<accession>A0A8J4I7Z5</accession>
<dbReference type="InterPro" id="IPR043446">
    <property type="entry name" value="Neurabin-like"/>
</dbReference>
<feature type="region of interest" description="Disordered" evidence="12">
    <location>
        <begin position="344"/>
        <end position="470"/>
    </location>
</feature>
<sequence length="1100" mass="123730">MMKTEGKGERTLRSASPHRNTYKSDFHAIKCSFDGINNPENASNKTGLHQKLSTSSNGGGNDPHSRGRAATYGNRVHKIKNMFLQMGGSSSTPSCESSPPAETKLTSRATAAEYGPSPGSPSFLIVQKNNLLNTSTSPCGSPVDSLSVPSADKVIRSNDEADLDKVALAEKFSETRKLFERNIKQRSSVDRYSPSKCERSEDKRRHGSASDCSNVVDHFSFNTEASLPVALEKVENQGNEELKQQHPNSCSKSSFLNAGPISRRLESFLGDSDTEESKEISKNYSRPNEDPFRGHHSSDSSAVAEGCPEKAVSTEVPVILGDGLSEALGKDKREQLVLERSLWDVGSTPGQDAQRRSDSVLSQVSPMEGTCAELVTQNETSGHEKEGLEKDHVVQEDQTLRRQVQEEKRSDYSLEVAEEFTEGSKTSREEERDGMSVKDGPVTRVQDVPEQEGDTEEDEQVVEKQSENFSAFGIENAAFDDRDTEPENQGPEGKEILEGEEEEYMYDSEYEEFPGLSEEEDPEPDRKVKFSTAPIKVFSTYSNEDYDRRNEEVDPVAASAEYELEKRVEKMEVFPVEIEKGDSGLGISIIGMGVGADQGLEKLGIFVKTITDGGAAQRDGSIYLFCRIQVNDQIVEVDGISLVGVTQFFAATVLKNTKGTVRFLIGREKPGTQSEVARLISETLEQERCLYEQHYVHDDTEQDDDYDDDDDTYESHLHGKSVEVFDLPENEDIGLPLDMDSAQSLLKFKELQLKHAVTTAEVNQLKEKLKIVEAEKNEWKLSRAELQQNLDESNEKIKKLETYWLEAQSLCKTVNEHLKETQEQCDALEKKYNKAKKLLKDYQQKEIEFMKKEEEHSRLLEERDQKYAEQLKIYQEKISELESKLKVYERMPYVFGGGNLLEDGCQSPDQHNEQSKRREENEKETETIEERLNSSDMLISDFDAFVGDTPRLDTSAHKAKAQLALKVKRQPPSRSKLKESLGAGQQTANLQVLILSRIVIDDTYHSKPSCELSGLVTEPNLSGRSHTLTFSSNEVSFKALDDEFTTGKQNQWHSRPISEWTTQQVCHWLMGMNMEQYITEFTAMNINGQQLMQLDSEKLK</sequence>
<evidence type="ECO:0000256" key="6">
    <source>
        <dbReference type="ARBA" id="ARBA00022902"/>
    </source>
</evidence>
<dbReference type="FunFam" id="2.30.42.10:FF:000010">
    <property type="entry name" value="Neurabin-1 isoform 1"/>
    <property type="match status" value="1"/>
</dbReference>
<dbReference type="AlphaFoldDB" id="A0A8J4I7Z5"/>
<evidence type="ECO:0000256" key="2">
    <source>
        <dbReference type="ARBA" id="ARBA00022473"/>
    </source>
</evidence>
<dbReference type="GO" id="GO:0007015">
    <property type="term" value="P:actin filament organization"/>
    <property type="evidence" value="ECO:0007669"/>
    <property type="project" value="TreeGrafter"/>
</dbReference>
<dbReference type="InterPro" id="IPR040645">
    <property type="entry name" value="Neurabin-1/2_PDZ"/>
</dbReference>
<dbReference type="PANTHER" id="PTHR16154">
    <property type="entry name" value="NEURABIN"/>
    <property type="match status" value="1"/>
</dbReference>
<evidence type="ECO:0000313" key="16">
    <source>
        <dbReference type="Proteomes" id="UP000785099"/>
    </source>
</evidence>
<dbReference type="GO" id="GO:0051015">
    <property type="term" value="F:actin filament binding"/>
    <property type="evidence" value="ECO:0007669"/>
    <property type="project" value="TreeGrafter"/>
</dbReference>
<feature type="compositionally biased region" description="Basic and acidic residues" evidence="12">
    <location>
        <begin position="381"/>
        <end position="412"/>
    </location>
</feature>
<keyword evidence="9" id="KW-0009">Actin-binding</keyword>
<keyword evidence="16" id="KW-1185">Reference proteome</keyword>
<evidence type="ECO:0000256" key="10">
    <source>
        <dbReference type="ARBA" id="ARBA00023212"/>
    </source>
</evidence>
<dbReference type="SUPFAM" id="SSF47769">
    <property type="entry name" value="SAM/Pointed domain"/>
    <property type="match status" value="1"/>
</dbReference>
<feature type="compositionally biased region" description="Basic and acidic residues" evidence="12">
    <location>
        <begin position="1"/>
        <end position="12"/>
    </location>
</feature>
<evidence type="ECO:0000256" key="12">
    <source>
        <dbReference type="SAM" id="MobiDB-lite"/>
    </source>
</evidence>
<dbReference type="Proteomes" id="UP000785099">
    <property type="component" value="Unassembled WGS sequence"/>
</dbReference>
<proteinExistence type="predicted"/>
<dbReference type="SUPFAM" id="SSF50156">
    <property type="entry name" value="PDZ domain-like"/>
    <property type="match status" value="1"/>
</dbReference>
<evidence type="ECO:0000256" key="8">
    <source>
        <dbReference type="ARBA" id="ARBA00023054"/>
    </source>
</evidence>
<dbReference type="InterPro" id="IPR001660">
    <property type="entry name" value="SAM"/>
</dbReference>
<dbReference type="CDD" id="cd06790">
    <property type="entry name" value="PDZ_neurabin-like"/>
    <property type="match status" value="1"/>
</dbReference>
<evidence type="ECO:0000256" key="9">
    <source>
        <dbReference type="ARBA" id="ARBA00023203"/>
    </source>
</evidence>
<feature type="compositionally biased region" description="Polar residues" evidence="12">
    <location>
        <begin position="40"/>
        <end position="56"/>
    </location>
</feature>
<dbReference type="PROSITE" id="PS50105">
    <property type="entry name" value="SAM_DOMAIN"/>
    <property type="match status" value="1"/>
</dbReference>
<dbReference type="InterPro" id="IPR001478">
    <property type="entry name" value="PDZ"/>
</dbReference>
<evidence type="ECO:0000256" key="11">
    <source>
        <dbReference type="ARBA" id="ARBA00034103"/>
    </source>
</evidence>
<keyword evidence="4" id="KW-0597">Phosphoprotein</keyword>
<dbReference type="EMBL" id="VUKU01021838">
    <property type="protein sequence ID" value="KAF1410512.1"/>
    <property type="molecule type" value="Genomic_DNA"/>
</dbReference>
<dbReference type="GO" id="GO:0019722">
    <property type="term" value="P:calcium-mediated signaling"/>
    <property type="evidence" value="ECO:0007669"/>
    <property type="project" value="TreeGrafter"/>
</dbReference>
<dbReference type="GO" id="GO:0031175">
    <property type="term" value="P:neuron projection development"/>
    <property type="evidence" value="ECO:0007669"/>
    <property type="project" value="TreeGrafter"/>
</dbReference>
<dbReference type="GO" id="GO:0015629">
    <property type="term" value="C:actin cytoskeleton"/>
    <property type="evidence" value="ECO:0007669"/>
    <property type="project" value="TreeGrafter"/>
</dbReference>
<dbReference type="GO" id="GO:0014069">
    <property type="term" value="C:postsynaptic density"/>
    <property type="evidence" value="ECO:0007669"/>
    <property type="project" value="TreeGrafter"/>
</dbReference>
<feature type="compositionally biased region" description="Acidic residues" evidence="12">
    <location>
        <begin position="449"/>
        <end position="460"/>
    </location>
</feature>
<dbReference type="CDD" id="cd09512">
    <property type="entry name" value="SAM_Neurabin-like"/>
    <property type="match status" value="1"/>
</dbReference>
<reference evidence="15 16" key="1">
    <citation type="journal article" date="2019" name="Gigascience">
        <title>High-coverage genomes to elucidate the evolution of penguins.</title>
        <authorList>
            <person name="Pan H."/>
            <person name="Cole T.L."/>
            <person name="Bi X."/>
            <person name="Fang M."/>
            <person name="Zhou C."/>
            <person name="Yang Z."/>
            <person name="Ksepka D.T."/>
            <person name="Hart T."/>
            <person name="Bouzat J.L."/>
            <person name="Argilla L.S."/>
            <person name="Bertelsen M.F."/>
            <person name="Boersma P.D."/>
            <person name="Bost C.A."/>
            <person name="Cherel Y."/>
            <person name="Dann P."/>
            <person name="Fiddaman S.R."/>
            <person name="Howard P."/>
            <person name="Labuschagne K."/>
            <person name="Mattern T."/>
            <person name="Miller G."/>
            <person name="Parker P."/>
            <person name="Phillips R.A."/>
            <person name="Quillfeldt P."/>
            <person name="Ryan P.G."/>
            <person name="Taylor H."/>
            <person name="Thompson D.R."/>
            <person name="Young M.J."/>
            <person name="Ellegaard M.R."/>
            <person name="Gilbert M.T.P."/>
            <person name="Sinding M.S."/>
            <person name="Pacheco G."/>
            <person name="Shepherd L.D."/>
            <person name="Tennyson A.J.D."/>
            <person name="Grosser S."/>
            <person name="Kay E."/>
            <person name="Nupen L.J."/>
            <person name="Ellenberg U."/>
            <person name="Houston D.M."/>
            <person name="Reeve A.H."/>
            <person name="Johnson K."/>
            <person name="Masello J.F."/>
            <person name="Stracke T."/>
            <person name="McKinlay B."/>
            <person name="Borboroglu P.G."/>
            <person name="Zhang D.X."/>
            <person name="Zhang G."/>
        </authorList>
    </citation>
    <scope>NUCLEOTIDE SEQUENCE [LARGE SCALE GENOMIC DNA]</scope>
    <source>
        <strain evidence="15">GAPE 212</strain>
    </source>
</reference>
<feature type="region of interest" description="Disordered" evidence="12">
    <location>
        <begin position="1"/>
        <end position="21"/>
    </location>
</feature>
<feature type="compositionally biased region" description="Low complexity" evidence="12">
    <location>
        <begin position="89"/>
        <end position="100"/>
    </location>
</feature>